<proteinExistence type="inferred from homology"/>
<gene>
    <name evidence="8" type="ordered locus">Afer_1271</name>
</gene>
<dbReference type="Proteomes" id="UP000000771">
    <property type="component" value="Chromosome"/>
</dbReference>
<name>C7LZP4_ACIFD</name>
<dbReference type="InterPro" id="IPR027417">
    <property type="entry name" value="P-loop_NTPase"/>
</dbReference>
<dbReference type="FunFam" id="3.40.50.300:FF:000013">
    <property type="entry name" value="PhoH family ATPase"/>
    <property type="match status" value="1"/>
</dbReference>
<evidence type="ECO:0000256" key="2">
    <source>
        <dbReference type="ARBA" id="ARBA00010393"/>
    </source>
</evidence>
<dbReference type="EMBL" id="CP001631">
    <property type="protein sequence ID" value="ACU54202.1"/>
    <property type="molecule type" value="Genomic_DNA"/>
</dbReference>
<comment type="subcellular location">
    <subcellularLocation>
        <location evidence="1">Cytoplasm</location>
    </subcellularLocation>
</comment>
<evidence type="ECO:0000256" key="1">
    <source>
        <dbReference type="ARBA" id="ARBA00004496"/>
    </source>
</evidence>
<comment type="similarity">
    <text evidence="2">Belongs to the PhoH family.</text>
</comment>
<evidence type="ECO:0000259" key="7">
    <source>
        <dbReference type="Pfam" id="PF02562"/>
    </source>
</evidence>
<dbReference type="PANTHER" id="PTHR30473">
    <property type="entry name" value="PROTEIN PHOH"/>
    <property type="match status" value="1"/>
</dbReference>
<evidence type="ECO:0000256" key="6">
    <source>
        <dbReference type="ARBA" id="ARBA00039970"/>
    </source>
</evidence>
<dbReference type="InterPro" id="IPR003714">
    <property type="entry name" value="PhoH"/>
</dbReference>
<keyword evidence="3" id="KW-0963">Cytoplasm</keyword>
<evidence type="ECO:0000256" key="4">
    <source>
        <dbReference type="ARBA" id="ARBA00022741"/>
    </source>
</evidence>
<dbReference type="GO" id="GO:0005524">
    <property type="term" value="F:ATP binding"/>
    <property type="evidence" value="ECO:0007669"/>
    <property type="project" value="UniProtKB-KW"/>
</dbReference>
<dbReference type="GO" id="GO:0005829">
    <property type="term" value="C:cytosol"/>
    <property type="evidence" value="ECO:0007669"/>
    <property type="project" value="TreeGrafter"/>
</dbReference>
<organism evidence="8 9">
    <name type="scientific">Acidimicrobium ferrooxidans (strain DSM 10331 / JCM 15462 / NBRC 103882 / ICP)</name>
    <dbReference type="NCBI Taxonomy" id="525909"/>
    <lineage>
        <taxon>Bacteria</taxon>
        <taxon>Bacillati</taxon>
        <taxon>Actinomycetota</taxon>
        <taxon>Acidimicrobiia</taxon>
        <taxon>Acidimicrobiales</taxon>
        <taxon>Acidimicrobiaceae</taxon>
        <taxon>Acidimicrobium</taxon>
    </lineage>
</organism>
<dbReference type="eggNOG" id="COG1702">
    <property type="taxonomic scope" value="Bacteria"/>
</dbReference>
<dbReference type="RefSeq" id="WP_015798688.1">
    <property type="nucleotide sequence ID" value="NC_013124.1"/>
</dbReference>
<dbReference type="KEGG" id="afo:Afer_1271"/>
<keyword evidence="4" id="KW-0547">Nucleotide-binding</keyword>
<evidence type="ECO:0000256" key="3">
    <source>
        <dbReference type="ARBA" id="ARBA00022490"/>
    </source>
</evidence>
<evidence type="ECO:0000313" key="8">
    <source>
        <dbReference type="EMBL" id="ACU54202.1"/>
    </source>
</evidence>
<dbReference type="SUPFAM" id="SSF52540">
    <property type="entry name" value="P-loop containing nucleoside triphosphate hydrolases"/>
    <property type="match status" value="1"/>
</dbReference>
<dbReference type="Gene3D" id="3.40.50.300">
    <property type="entry name" value="P-loop containing nucleotide triphosphate hydrolases"/>
    <property type="match status" value="1"/>
</dbReference>
<dbReference type="AlphaFoldDB" id="C7LZP4"/>
<keyword evidence="5" id="KW-0067">ATP-binding</keyword>
<evidence type="ECO:0000256" key="5">
    <source>
        <dbReference type="ARBA" id="ARBA00022840"/>
    </source>
</evidence>
<dbReference type="PANTHER" id="PTHR30473:SF1">
    <property type="entry name" value="PHOH-LIKE PROTEIN"/>
    <property type="match status" value="1"/>
</dbReference>
<feature type="domain" description="PhoH-like protein" evidence="7">
    <location>
        <begin position="117"/>
        <end position="319"/>
    </location>
</feature>
<evidence type="ECO:0000313" key="9">
    <source>
        <dbReference type="Proteomes" id="UP000000771"/>
    </source>
</evidence>
<dbReference type="STRING" id="525909.Afer_1271"/>
<protein>
    <recommendedName>
        <fullName evidence="6">PhoH-like protein</fullName>
    </recommendedName>
</protein>
<dbReference type="InterPro" id="IPR051451">
    <property type="entry name" value="PhoH2-like"/>
</dbReference>
<accession>C7LZP4</accession>
<dbReference type="OrthoDB" id="9805148at2"/>
<reference evidence="8 9" key="1">
    <citation type="journal article" date="2009" name="Stand. Genomic Sci.">
        <title>Complete genome sequence of Acidimicrobium ferrooxidans type strain (ICP).</title>
        <authorList>
            <person name="Clum A."/>
            <person name="Nolan M."/>
            <person name="Lang E."/>
            <person name="Glavina Del Rio T."/>
            <person name="Tice H."/>
            <person name="Copeland A."/>
            <person name="Cheng J.F."/>
            <person name="Lucas S."/>
            <person name="Chen F."/>
            <person name="Bruce D."/>
            <person name="Goodwin L."/>
            <person name="Pitluck S."/>
            <person name="Ivanova N."/>
            <person name="Mavrommatis K."/>
            <person name="Mikhailova N."/>
            <person name="Pati A."/>
            <person name="Chen A."/>
            <person name="Palaniappan K."/>
            <person name="Goker M."/>
            <person name="Spring S."/>
            <person name="Land M."/>
            <person name="Hauser L."/>
            <person name="Chang Y.J."/>
            <person name="Jeffries C.C."/>
            <person name="Chain P."/>
            <person name="Bristow J."/>
            <person name="Eisen J.A."/>
            <person name="Markowitz V."/>
            <person name="Hugenholtz P."/>
            <person name="Kyrpides N.C."/>
            <person name="Klenk H.P."/>
            <person name="Lapidus A."/>
        </authorList>
    </citation>
    <scope>NUCLEOTIDE SEQUENCE [LARGE SCALE GENOMIC DNA]</scope>
    <source>
        <strain evidence="9">DSM 10331 / JCM 15462 / NBRC 103882 / ICP</strain>
    </source>
</reference>
<keyword evidence="9" id="KW-1185">Reference proteome</keyword>
<dbReference type="HOGENOM" id="CLU_051654_0_0_11"/>
<dbReference type="Pfam" id="PF02562">
    <property type="entry name" value="PhoH"/>
    <property type="match status" value="1"/>
</dbReference>
<sequence length="329" mass="35154">MSAVSSGLTPPLAATRVDVDRPELLAIVFGAHDELLRVLEEAVGQARVVVRDGGVMISGADADLAARVLGELLALAARGDAVEAAVVHRVVEMLRHEQSPSAVSDLELLRTRDGRSLRPRTAGQRRYVEAIQRSTVTFGVGPAGTGKSYLAVAAATAALRAKRVQRIVLTRPAVEAGERLGFLPGDVAAKVDPYLRPLYDALYDLLEPEAVLRLLERGLIEVAPLAFMRGRTLNQSFIILDEAQNTTTGQMKMFLTRIGFGSTAVVTGDATQIDLDGGTSGLLDAIGRLANIPDVSIVRLDRRDIVRHPVVRAILEAYDDDPTAAGSRG</sequence>